<dbReference type="SUPFAM" id="SSF53067">
    <property type="entry name" value="Actin-like ATPase domain"/>
    <property type="match status" value="1"/>
</dbReference>
<name>A0ABY7FBD6_MYAAR</name>
<reference evidence="1" key="1">
    <citation type="submission" date="2022-11" db="EMBL/GenBank/DDBJ databases">
        <title>Centuries of genome instability and evolution in soft-shell clam transmissible cancer (bioRxiv).</title>
        <authorList>
            <person name="Hart S.F.M."/>
            <person name="Yonemitsu M.A."/>
            <person name="Giersch R.M."/>
            <person name="Beal B.F."/>
            <person name="Arriagada G."/>
            <person name="Davis B.W."/>
            <person name="Ostrander E.A."/>
            <person name="Goff S.P."/>
            <person name="Metzger M.J."/>
        </authorList>
    </citation>
    <scope>NUCLEOTIDE SEQUENCE</scope>
    <source>
        <strain evidence="1">MELC-2E11</strain>
        <tissue evidence="1">Siphon/mantle</tissue>
    </source>
</reference>
<proteinExistence type="predicted"/>
<keyword evidence="2" id="KW-1185">Reference proteome</keyword>
<dbReference type="PANTHER" id="PTHR14187">
    <property type="entry name" value="ALPHA KINASE/ELONGATION FACTOR 2 KINASE"/>
    <property type="match status" value="1"/>
</dbReference>
<feature type="non-terminal residue" evidence="1">
    <location>
        <position position="1"/>
    </location>
</feature>
<protein>
    <submittedName>
        <fullName evidence="1">HS12A-like protein</fullName>
    </submittedName>
</protein>
<dbReference type="Proteomes" id="UP001164746">
    <property type="component" value="Chromosome 10"/>
</dbReference>
<dbReference type="Gene3D" id="3.90.640.10">
    <property type="entry name" value="Actin, Chain A, domain 4"/>
    <property type="match status" value="1"/>
</dbReference>
<organism evidence="1 2">
    <name type="scientific">Mya arenaria</name>
    <name type="common">Soft-shell clam</name>
    <dbReference type="NCBI Taxonomy" id="6604"/>
    <lineage>
        <taxon>Eukaryota</taxon>
        <taxon>Metazoa</taxon>
        <taxon>Spiralia</taxon>
        <taxon>Lophotrochozoa</taxon>
        <taxon>Mollusca</taxon>
        <taxon>Bivalvia</taxon>
        <taxon>Autobranchia</taxon>
        <taxon>Heteroconchia</taxon>
        <taxon>Euheterodonta</taxon>
        <taxon>Imparidentia</taxon>
        <taxon>Neoheterodontei</taxon>
        <taxon>Myida</taxon>
        <taxon>Myoidea</taxon>
        <taxon>Myidae</taxon>
        <taxon>Mya</taxon>
    </lineage>
</organism>
<evidence type="ECO:0000313" key="2">
    <source>
        <dbReference type="Proteomes" id="UP001164746"/>
    </source>
</evidence>
<dbReference type="PANTHER" id="PTHR14187:SF5">
    <property type="entry name" value="HEAT SHOCK 70 KDA PROTEIN 12A"/>
    <property type="match status" value="1"/>
</dbReference>
<gene>
    <name evidence="1" type="ORF">MAR_032673</name>
</gene>
<sequence length="277" mass="32137">MISGSMYKDLVQYHKVGHRLTLSNAVVKEFFDSSVDVLIAKIKEIQSACRYDNIASLLLVGGYSGSPYVRERIQQEFPQLTTVIVENGRLAVMKGAVMMGLKPRNIIQRRARFTYGFRKTIPFIEGEHLEQFKYTRDGKTCFDGMFDKLIERGQLLQHEQEYSRRFSLICKEPDSKHKTACTVLPIFVCHRHDQWQVVDALTKEATRYTFHCLLLCPHTHASLSHVYTIAYNQKTQHHSEEIDQRCLKFNTERQVITTTMREHDSIHSDHALTNNLT</sequence>
<accession>A0ABY7FBD6</accession>
<evidence type="ECO:0000313" key="1">
    <source>
        <dbReference type="EMBL" id="WAR18079.1"/>
    </source>
</evidence>
<dbReference type="Gene3D" id="3.30.420.40">
    <property type="match status" value="1"/>
</dbReference>
<dbReference type="InterPro" id="IPR043129">
    <property type="entry name" value="ATPase_NBD"/>
</dbReference>
<dbReference type="EMBL" id="CP111021">
    <property type="protein sequence ID" value="WAR18079.1"/>
    <property type="molecule type" value="Genomic_DNA"/>
</dbReference>